<evidence type="ECO:0000256" key="1">
    <source>
        <dbReference type="ARBA" id="ARBA00004141"/>
    </source>
</evidence>
<dbReference type="OrthoDB" id="6133115at2759"/>
<feature type="transmembrane region" description="Helical" evidence="8">
    <location>
        <begin position="398"/>
        <end position="417"/>
    </location>
</feature>
<evidence type="ECO:0000256" key="2">
    <source>
        <dbReference type="ARBA" id="ARBA00010992"/>
    </source>
</evidence>
<dbReference type="InterPro" id="IPR005828">
    <property type="entry name" value="MFS_sugar_transport-like"/>
</dbReference>
<feature type="transmembrane region" description="Helical" evidence="8">
    <location>
        <begin position="176"/>
        <end position="196"/>
    </location>
</feature>
<feature type="transmembrane region" description="Helical" evidence="8">
    <location>
        <begin position="466"/>
        <end position="487"/>
    </location>
</feature>
<dbReference type="SUPFAM" id="SSF103473">
    <property type="entry name" value="MFS general substrate transporter"/>
    <property type="match status" value="1"/>
</dbReference>
<feature type="transmembrane region" description="Helical" evidence="8">
    <location>
        <begin position="142"/>
        <end position="164"/>
    </location>
</feature>
<evidence type="ECO:0000256" key="6">
    <source>
        <dbReference type="ARBA" id="ARBA00023136"/>
    </source>
</evidence>
<reference evidence="10" key="1">
    <citation type="journal article" date="2020" name="Stud. Mycol.">
        <title>101 Dothideomycetes genomes: a test case for predicting lifestyles and emergence of pathogens.</title>
        <authorList>
            <person name="Haridas S."/>
            <person name="Albert R."/>
            <person name="Binder M."/>
            <person name="Bloem J."/>
            <person name="Labutti K."/>
            <person name="Salamov A."/>
            <person name="Andreopoulos B."/>
            <person name="Baker S."/>
            <person name="Barry K."/>
            <person name="Bills G."/>
            <person name="Bluhm B."/>
            <person name="Cannon C."/>
            <person name="Castanera R."/>
            <person name="Culley D."/>
            <person name="Daum C."/>
            <person name="Ezra D."/>
            <person name="Gonzalez J."/>
            <person name="Henrissat B."/>
            <person name="Kuo A."/>
            <person name="Liang C."/>
            <person name="Lipzen A."/>
            <person name="Lutzoni F."/>
            <person name="Magnuson J."/>
            <person name="Mondo S."/>
            <person name="Nolan M."/>
            <person name="Ohm R."/>
            <person name="Pangilinan J."/>
            <person name="Park H.-J."/>
            <person name="Ramirez L."/>
            <person name="Alfaro M."/>
            <person name="Sun H."/>
            <person name="Tritt A."/>
            <person name="Yoshinaga Y."/>
            <person name="Zwiers L.-H."/>
            <person name="Turgeon B."/>
            <person name="Goodwin S."/>
            <person name="Spatafora J."/>
            <person name="Crous P."/>
            <person name="Grigoriev I."/>
        </authorList>
    </citation>
    <scope>NUCLEOTIDE SEQUENCE</scope>
    <source>
        <strain evidence="10">CBS 122681</strain>
    </source>
</reference>
<dbReference type="InterPro" id="IPR020846">
    <property type="entry name" value="MFS_dom"/>
</dbReference>
<sequence length="538" mass="60286">MAIIKTGDRHADPILTRLVEEDKTSWYKKPNLRLMYLYLFFCCMGVEMTSGFDSQLINTLQFSTPFNTYFGDGYLDKDGKPAIKPSIIGFMSSCYQLGSVLAVPFAPWLNRRFGRRWAVMTGSLIMVVGALLQGFAQHIAMYIIARMLLGVGIVFAIISGSSLIGELAYPKERPILTSLFNASYFVGAIVAAGISIKTVTIAGNWGWRLPSLLQICPSLLQIAFVLLLPESPRWLVSNDRYDEAFAVLVQYHAEGDASSAIVQAEMAQIETTIKLELEASKQTWADMFKTAGMRRRVFISTFLGLFTQMSGNTLTSYYSSVLFSMMGYTTSYAKTRINIANQCWSLLVGVIIALIVPRFPRRHMFMLSAGSILCVFTAMTISFNRLQVADDAGVKNKSAGIAALFFYFAYAPCYNIGNNGLTYTYLVELFPYAVRTMGIGIEQVWGKLGGFFSIYVNPIALDAIGWKFFAIYCAWIFFELTFVYLFYPETYGRTLEELAFLFEDKELADKAVAAVEKQIHHEPSYSEKGETTIIENKV</sequence>
<name>A0A6A6TM20_9PLEO</name>
<evidence type="ECO:0000256" key="7">
    <source>
        <dbReference type="RuleBase" id="RU003346"/>
    </source>
</evidence>
<dbReference type="NCBIfam" id="TIGR00879">
    <property type="entry name" value="SP"/>
    <property type="match status" value="1"/>
</dbReference>
<dbReference type="EMBL" id="MU004295">
    <property type="protein sequence ID" value="KAF2661105.1"/>
    <property type="molecule type" value="Genomic_DNA"/>
</dbReference>
<comment type="similarity">
    <text evidence="2 7">Belongs to the major facilitator superfamily. Sugar transporter (TC 2.A.1.1) family.</text>
</comment>
<evidence type="ECO:0000256" key="4">
    <source>
        <dbReference type="ARBA" id="ARBA00022692"/>
    </source>
</evidence>
<keyword evidence="4 8" id="KW-0812">Transmembrane</keyword>
<feature type="transmembrane region" description="Helical" evidence="8">
    <location>
        <begin position="297"/>
        <end position="319"/>
    </location>
</feature>
<feature type="transmembrane region" description="Helical" evidence="8">
    <location>
        <begin position="87"/>
        <end position="105"/>
    </location>
</feature>
<dbReference type="Proteomes" id="UP000799324">
    <property type="component" value="Unassembled WGS sequence"/>
</dbReference>
<organism evidence="10 11">
    <name type="scientific">Lophiostoma macrostomum CBS 122681</name>
    <dbReference type="NCBI Taxonomy" id="1314788"/>
    <lineage>
        <taxon>Eukaryota</taxon>
        <taxon>Fungi</taxon>
        <taxon>Dikarya</taxon>
        <taxon>Ascomycota</taxon>
        <taxon>Pezizomycotina</taxon>
        <taxon>Dothideomycetes</taxon>
        <taxon>Pleosporomycetidae</taxon>
        <taxon>Pleosporales</taxon>
        <taxon>Lophiostomataceae</taxon>
        <taxon>Lophiostoma</taxon>
    </lineage>
</organism>
<evidence type="ECO:0000256" key="3">
    <source>
        <dbReference type="ARBA" id="ARBA00022448"/>
    </source>
</evidence>
<evidence type="ECO:0000313" key="11">
    <source>
        <dbReference type="Proteomes" id="UP000799324"/>
    </source>
</evidence>
<accession>A0A6A6TM20</accession>
<feature type="transmembrane region" description="Helical" evidence="8">
    <location>
        <begin position="339"/>
        <end position="357"/>
    </location>
</feature>
<protein>
    <submittedName>
        <fullName evidence="10">Major myo-inositol transporter iolT</fullName>
    </submittedName>
</protein>
<comment type="subcellular location">
    <subcellularLocation>
        <location evidence="1">Membrane</location>
        <topology evidence="1">Multi-pass membrane protein</topology>
    </subcellularLocation>
</comment>
<dbReference type="PANTHER" id="PTHR48022:SF29">
    <property type="entry name" value="SUGAR TRANSPORTER, PUTATIVE (AFU_ORTHOLOGUE AFUA_6G14500)-RELATED"/>
    <property type="match status" value="1"/>
</dbReference>
<gene>
    <name evidence="10" type="ORF">K491DRAFT_711019</name>
</gene>
<evidence type="ECO:0000259" key="9">
    <source>
        <dbReference type="PROSITE" id="PS50850"/>
    </source>
</evidence>
<dbReference type="FunFam" id="1.20.1250.20:FF:000117">
    <property type="entry name" value="MFS hexose transporter"/>
    <property type="match status" value="1"/>
</dbReference>
<keyword evidence="11" id="KW-1185">Reference proteome</keyword>
<keyword evidence="3 7" id="KW-0813">Transport</keyword>
<dbReference type="AlphaFoldDB" id="A0A6A6TM20"/>
<dbReference type="PROSITE" id="PS50850">
    <property type="entry name" value="MFS"/>
    <property type="match status" value="1"/>
</dbReference>
<evidence type="ECO:0000313" key="10">
    <source>
        <dbReference type="EMBL" id="KAF2661105.1"/>
    </source>
</evidence>
<dbReference type="PANTHER" id="PTHR48022">
    <property type="entry name" value="PLASTIDIC GLUCOSE TRANSPORTER 4"/>
    <property type="match status" value="1"/>
</dbReference>
<dbReference type="InterPro" id="IPR003663">
    <property type="entry name" value="Sugar/inositol_transpt"/>
</dbReference>
<evidence type="ECO:0000256" key="5">
    <source>
        <dbReference type="ARBA" id="ARBA00022989"/>
    </source>
</evidence>
<dbReference type="GO" id="GO:0016020">
    <property type="term" value="C:membrane"/>
    <property type="evidence" value="ECO:0007669"/>
    <property type="project" value="UniProtKB-SubCell"/>
</dbReference>
<feature type="transmembrane region" description="Helical" evidence="8">
    <location>
        <begin position="117"/>
        <end position="136"/>
    </location>
</feature>
<keyword evidence="5 8" id="KW-1133">Transmembrane helix</keyword>
<dbReference type="InterPro" id="IPR050360">
    <property type="entry name" value="MFS_Sugar_Transporters"/>
</dbReference>
<dbReference type="GO" id="GO:0005351">
    <property type="term" value="F:carbohydrate:proton symporter activity"/>
    <property type="evidence" value="ECO:0007669"/>
    <property type="project" value="TreeGrafter"/>
</dbReference>
<evidence type="ECO:0000256" key="8">
    <source>
        <dbReference type="SAM" id="Phobius"/>
    </source>
</evidence>
<dbReference type="InterPro" id="IPR036259">
    <property type="entry name" value="MFS_trans_sf"/>
</dbReference>
<dbReference type="Gene3D" id="1.20.1250.20">
    <property type="entry name" value="MFS general substrate transporter like domains"/>
    <property type="match status" value="1"/>
</dbReference>
<feature type="domain" description="Major facilitator superfamily (MFS) profile" evidence="9">
    <location>
        <begin position="39"/>
        <end position="491"/>
    </location>
</feature>
<dbReference type="Pfam" id="PF00083">
    <property type="entry name" value="Sugar_tr"/>
    <property type="match status" value="1"/>
</dbReference>
<feature type="transmembrane region" description="Helical" evidence="8">
    <location>
        <begin position="364"/>
        <end position="386"/>
    </location>
</feature>
<keyword evidence="6 8" id="KW-0472">Membrane</keyword>
<proteinExistence type="inferred from homology"/>